<accession>A0A7M2T8R5</accession>
<evidence type="ECO:0000313" key="3">
    <source>
        <dbReference type="EMBL" id="QOV44273.1"/>
    </source>
</evidence>
<evidence type="ECO:0000259" key="2">
    <source>
        <dbReference type="Pfam" id="PF01471"/>
    </source>
</evidence>
<keyword evidence="4" id="KW-1185">Reference proteome</keyword>
<dbReference type="Pfam" id="PF01471">
    <property type="entry name" value="PG_binding_1"/>
    <property type="match status" value="1"/>
</dbReference>
<reference evidence="3 4" key="1">
    <citation type="submission" date="2020-10" db="EMBL/GenBank/DDBJ databases">
        <title>Streptomyces chromofuscus complate genome analysis.</title>
        <authorList>
            <person name="Anwar N."/>
        </authorList>
    </citation>
    <scope>NUCLEOTIDE SEQUENCE [LARGE SCALE GENOMIC DNA]</scope>
    <source>
        <strain evidence="3 4">DSM 40273</strain>
    </source>
</reference>
<keyword evidence="1" id="KW-0732">Signal</keyword>
<feature type="domain" description="Peptidoglycan binding-like" evidence="2">
    <location>
        <begin position="73"/>
        <end position="128"/>
    </location>
</feature>
<sequence>MKKRSASILSVGALLAGLLGGAIATASSAAAVANYECNTSKQNPRGSYYILMPHQNYAPADPYWCYLKYGSQNSGVSALQFSLNKCYGAGLAVDGIYGNATRAAVVSLQQRLGIGVDGEYGPQTRDAMNWSYRTSSGAHAFCAKS</sequence>
<dbReference type="KEGG" id="schf:IPT68_32365"/>
<feature type="chain" id="PRO_5038831199" evidence="1">
    <location>
        <begin position="25"/>
        <end position="145"/>
    </location>
</feature>
<dbReference type="InterPro" id="IPR002477">
    <property type="entry name" value="Peptidoglycan-bd-like"/>
</dbReference>
<name>A0A7M2T8R5_STRCW</name>
<proteinExistence type="predicted"/>
<evidence type="ECO:0000313" key="4">
    <source>
        <dbReference type="Proteomes" id="UP000594008"/>
    </source>
</evidence>
<evidence type="ECO:0000256" key="1">
    <source>
        <dbReference type="SAM" id="SignalP"/>
    </source>
</evidence>
<dbReference type="Gene3D" id="1.10.101.10">
    <property type="entry name" value="PGBD-like superfamily/PGBD"/>
    <property type="match status" value="1"/>
</dbReference>
<dbReference type="SUPFAM" id="SSF47090">
    <property type="entry name" value="PGBD-like"/>
    <property type="match status" value="1"/>
</dbReference>
<dbReference type="EMBL" id="CP063374">
    <property type="protein sequence ID" value="QOV44273.1"/>
    <property type="molecule type" value="Genomic_DNA"/>
</dbReference>
<protein>
    <submittedName>
        <fullName evidence="3">Peptidoglycan-binding protein</fullName>
    </submittedName>
</protein>
<dbReference type="AlphaFoldDB" id="A0A7M2T8R5"/>
<organism evidence="3 4">
    <name type="scientific">Streptomyces chromofuscus</name>
    <dbReference type="NCBI Taxonomy" id="42881"/>
    <lineage>
        <taxon>Bacteria</taxon>
        <taxon>Bacillati</taxon>
        <taxon>Actinomycetota</taxon>
        <taxon>Actinomycetes</taxon>
        <taxon>Kitasatosporales</taxon>
        <taxon>Streptomycetaceae</taxon>
        <taxon>Streptomyces</taxon>
    </lineage>
</organism>
<dbReference type="RefSeq" id="WP_189700166.1">
    <property type="nucleotide sequence ID" value="NZ_BMTA01000016.1"/>
</dbReference>
<dbReference type="InterPro" id="IPR036365">
    <property type="entry name" value="PGBD-like_sf"/>
</dbReference>
<gene>
    <name evidence="3" type="ORF">IPT68_32365</name>
</gene>
<feature type="signal peptide" evidence="1">
    <location>
        <begin position="1"/>
        <end position="24"/>
    </location>
</feature>
<dbReference type="Proteomes" id="UP000594008">
    <property type="component" value="Chromosome"/>
</dbReference>
<dbReference type="InterPro" id="IPR036366">
    <property type="entry name" value="PGBDSf"/>
</dbReference>